<keyword evidence="1" id="KW-1185">Reference proteome</keyword>
<reference evidence="2" key="1">
    <citation type="submission" date="2016-11" db="UniProtKB">
        <authorList>
            <consortium name="WormBaseParasite"/>
        </authorList>
    </citation>
    <scope>IDENTIFICATION</scope>
</reference>
<dbReference type="Proteomes" id="UP000095283">
    <property type="component" value="Unplaced"/>
</dbReference>
<sequence length="92" mass="10377">MFHPKQLCKLSRPSPRSHISQTNTIAMSDVIQCRETCSYFICRLLVTEDVVIRSVPLMTLTKEKSIGEQLLHTDGQLSGIPAKGYDRSLGNW</sequence>
<protein>
    <submittedName>
        <fullName evidence="2">Ovule protein</fullName>
    </submittedName>
</protein>
<proteinExistence type="predicted"/>
<organism evidence="1 2">
    <name type="scientific">Heterorhabditis bacteriophora</name>
    <name type="common">Entomopathogenic nematode worm</name>
    <dbReference type="NCBI Taxonomy" id="37862"/>
    <lineage>
        <taxon>Eukaryota</taxon>
        <taxon>Metazoa</taxon>
        <taxon>Ecdysozoa</taxon>
        <taxon>Nematoda</taxon>
        <taxon>Chromadorea</taxon>
        <taxon>Rhabditida</taxon>
        <taxon>Rhabditina</taxon>
        <taxon>Rhabditomorpha</taxon>
        <taxon>Strongyloidea</taxon>
        <taxon>Heterorhabditidae</taxon>
        <taxon>Heterorhabditis</taxon>
    </lineage>
</organism>
<evidence type="ECO:0000313" key="2">
    <source>
        <dbReference type="WBParaSite" id="Hba_04302"/>
    </source>
</evidence>
<name>A0A1I7WH36_HETBA</name>
<dbReference type="AlphaFoldDB" id="A0A1I7WH36"/>
<accession>A0A1I7WH36</accession>
<evidence type="ECO:0000313" key="1">
    <source>
        <dbReference type="Proteomes" id="UP000095283"/>
    </source>
</evidence>
<dbReference type="WBParaSite" id="Hba_04302">
    <property type="protein sequence ID" value="Hba_04302"/>
    <property type="gene ID" value="Hba_04302"/>
</dbReference>